<dbReference type="Proteomes" id="UP000826195">
    <property type="component" value="Unassembled WGS sequence"/>
</dbReference>
<dbReference type="AlphaFoldDB" id="A0AAV7IR38"/>
<keyword evidence="3" id="KW-1185">Reference proteome</keyword>
<comment type="caution">
    <text evidence="2">The sequence shown here is derived from an EMBL/GenBank/DDBJ whole genome shotgun (WGS) entry which is preliminary data.</text>
</comment>
<gene>
    <name evidence="2" type="ORF">KQX54_015716</name>
</gene>
<proteinExistence type="predicted"/>
<accession>A0AAV7IR38</accession>
<keyword evidence="1" id="KW-0472">Membrane</keyword>
<name>A0AAV7IR38_COTGL</name>
<keyword evidence="1" id="KW-1133">Transmembrane helix</keyword>
<sequence>MNEYQALTPEIQVPKEWPVNGIKNIVEFVVQDAINCYRSGKKLIMTVGNVSAMIKDNGTKPGYVFKKLKEIKDEDTYKIDLIIPVRVTILKHTNIGPNDKKDEAVEYLPMNLKFDHPIAKLVSTNPDRHTVMTIVPDVNKFLLLKGIKGSEKYNYAICTTYRVHNIKWLDDIMTNVESGESTTETSIVNAQQISKNKWDIMCYHCPPQPQRFWYSLEVALPWIITSGIFFMFTTLIYVWISIIQKISLIYNIDRSFRS</sequence>
<evidence type="ECO:0000256" key="1">
    <source>
        <dbReference type="SAM" id="Phobius"/>
    </source>
</evidence>
<reference evidence="2 3" key="1">
    <citation type="journal article" date="2021" name="J. Hered.">
        <title>A chromosome-level genome assembly of the parasitoid wasp, Cotesia glomerata (Hymenoptera: Braconidae).</title>
        <authorList>
            <person name="Pinto B.J."/>
            <person name="Weis J.J."/>
            <person name="Gamble T."/>
            <person name="Ode P.J."/>
            <person name="Paul R."/>
            <person name="Zaspel J.M."/>
        </authorList>
    </citation>
    <scope>NUCLEOTIDE SEQUENCE [LARGE SCALE GENOMIC DNA]</scope>
    <source>
        <strain evidence="2">CgM1</strain>
    </source>
</reference>
<protein>
    <submittedName>
        <fullName evidence="2">Uncharacterized protein</fullName>
    </submittedName>
</protein>
<keyword evidence="1" id="KW-0812">Transmembrane</keyword>
<evidence type="ECO:0000313" key="3">
    <source>
        <dbReference type="Proteomes" id="UP000826195"/>
    </source>
</evidence>
<dbReference type="EMBL" id="JAHXZJ010001119">
    <property type="protein sequence ID" value="KAH0555165.1"/>
    <property type="molecule type" value="Genomic_DNA"/>
</dbReference>
<feature type="transmembrane region" description="Helical" evidence="1">
    <location>
        <begin position="219"/>
        <end position="240"/>
    </location>
</feature>
<evidence type="ECO:0000313" key="2">
    <source>
        <dbReference type="EMBL" id="KAH0555165.1"/>
    </source>
</evidence>
<organism evidence="2 3">
    <name type="scientific">Cotesia glomerata</name>
    <name type="common">Lepidopteran parasitic wasp</name>
    <name type="synonym">Apanteles glomeratus</name>
    <dbReference type="NCBI Taxonomy" id="32391"/>
    <lineage>
        <taxon>Eukaryota</taxon>
        <taxon>Metazoa</taxon>
        <taxon>Ecdysozoa</taxon>
        <taxon>Arthropoda</taxon>
        <taxon>Hexapoda</taxon>
        <taxon>Insecta</taxon>
        <taxon>Pterygota</taxon>
        <taxon>Neoptera</taxon>
        <taxon>Endopterygota</taxon>
        <taxon>Hymenoptera</taxon>
        <taxon>Apocrita</taxon>
        <taxon>Ichneumonoidea</taxon>
        <taxon>Braconidae</taxon>
        <taxon>Microgastrinae</taxon>
        <taxon>Cotesia</taxon>
    </lineage>
</organism>